<dbReference type="Gene3D" id="2.60.40.150">
    <property type="entry name" value="C2 domain"/>
    <property type="match status" value="1"/>
</dbReference>
<feature type="compositionally biased region" description="Basic and acidic residues" evidence="2">
    <location>
        <begin position="162"/>
        <end position="171"/>
    </location>
</feature>
<dbReference type="InterPro" id="IPR017946">
    <property type="entry name" value="PLC-like_Pdiesterase_TIM-brl"/>
</dbReference>
<keyword evidence="1" id="KW-0378">Hydrolase</keyword>
<evidence type="ECO:0000259" key="3">
    <source>
        <dbReference type="PROSITE" id="PS50008"/>
    </source>
</evidence>
<keyword evidence="5" id="KW-1185">Reference proteome</keyword>
<dbReference type="CDD" id="cd00275">
    <property type="entry name" value="C2_PLC_like"/>
    <property type="match status" value="1"/>
</dbReference>
<dbReference type="InterPro" id="IPR001711">
    <property type="entry name" value="PLipase_C_Pinositol-sp_Y"/>
</dbReference>
<keyword evidence="1" id="KW-0442">Lipid degradation</keyword>
<evidence type="ECO:0000313" key="5">
    <source>
        <dbReference type="Proteomes" id="UP001610334"/>
    </source>
</evidence>
<dbReference type="PANTHER" id="PTHR10336">
    <property type="entry name" value="PHOSPHOINOSITIDE-SPECIFIC PHOSPHOLIPASE C FAMILY PROTEIN"/>
    <property type="match status" value="1"/>
</dbReference>
<protein>
    <recommendedName>
        <fullName evidence="1">Phosphoinositide phospholipase C</fullName>
        <ecNumber evidence="1">3.1.4.11</ecNumber>
    </recommendedName>
</protein>
<dbReference type="EMBL" id="JBFXLT010000030">
    <property type="protein sequence ID" value="KAL2814960.1"/>
    <property type="molecule type" value="Genomic_DNA"/>
</dbReference>
<evidence type="ECO:0000256" key="1">
    <source>
        <dbReference type="RuleBase" id="RU361133"/>
    </source>
</evidence>
<gene>
    <name evidence="4" type="ORF">BJX63DRAFT_185115</name>
</gene>
<dbReference type="Pfam" id="PF00387">
    <property type="entry name" value="PI-PLC-Y"/>
    <property type="match status" value="1"/>
</dbReference>
<evidence type="ECO:0000313" key="4">
    <source>
        <dbReference type="EMBL" id="KAL2814960.1"/>
    </source>
</evidence>
<dbReference type="SUPFAM" id="SSF51695">
    <property type="entry name" value="PLC-like phosphodiesterases"/>
    <property type="match status" value="1"/>
</dbReference>
<organism evidence="4 5">
    <name type="scientific">Aspergillus granulosus</name>
    <dbReference type="NCBI Taxonomy" id="176169"/>
    <lineage>
        <taxon>Eukaryota</taxon>
        <taxon>Fungi</taxon>
        <taxon>Dikarya</taxon>
        <taxon>Ascomycota</taxon>
        <taxon>Pezizomycotina</taxon>
        <taxon>Eurotiomycetes</taxon>
        <taxon>Eurotiomycetidae</taxon>
        <taxon>Eurotiales</taxon>
        <taxon>Aspergillaceae</taxon>
        <taxon>Aspergillus</taxon>
        <taxon>Aspergillus subgen. Nidulantes</taxon>
    </lineage>
</organism>
<dbReference type="Gene3D" id="3.20.20.190">
    <property type="entry name" value="Phosphatidylinositol (PI) phosphodiesterase"/>
    <property type="match status" value="1"/>
</dbReference>
<dbReference type="InterPro" id="IPR000909">
    <property type="entry name" value="PLipase_C_PInositol-sp_X_dom"/>
</dbReference>
<comment type="catalytic activity">
    <reaction evidence="1">
        <text>a 1,2-diacyl-sn-glycero-3-phospho-(1D-myo-inositol-4,5-bisphosphate) + H2O = 1D-myo-inositol 1,4,5-trisphosphate + a 1,2-diacyl-sn-glycerol + H(+)</text>
        <dbReference type="Rhea" id="RHEA:33179"/>
        <dbReference type="ChEBI" id="CHEBI:15377"/>
        <dbReference type="ChEBI" id="CHEBI:15378"/>
        <dbReference type="ChEBI" id="CHEBI:17815"/>
        <dbReference type="ChEBI" id="CHEBI:58456"/>
        <dbReference type="ChEBI" id="CHEBI:203600"/>
        <dbReference type="EC" id="3.1.4.11"/>
    </reaction>
</comment>
<feature type="domain" description="PI-PLC Y-box" evidence="3">
    <location>
        <begin position="349"/>
        <end position="462"/>
    </location>
</feature>
<dbReference type="SUPFAM" id="SSF49562">
    <property type="entry name" value="C2 domain (Calcium/lipid-binding domain, CaLB)"/>
    <property type="match status" value="1"/>
</dbReference>
<reference evidence="4 5" key="1">
    <citation type="submission" date="2024-07" db="EMBL/GenBank/DDBJ databases">
        <title>Section-level genome sequencing and comparative genomics of Aspergillus sections Usti and Cavernicolus.</title>
        <authorList>
            <consortium name="Lawrence Berkeley National Laboratory"/>
            <person name="Nybo J.L."/>
            <person name="Vesth T.C."/>
            <person name="Theobald S."/>
            <person name="Frisvad J.C."/>
            <person name="Larsen T.O."/>
            <person name="Kjaerboelling I."/>
            <person name="Rothschild-Mancinelli K."/>
            <person name="Lyhne E.K."/>
            <person name="Kogle M.E."/>
            <person name="Barry K."/>
            <person name="Clum A."/>
            <person name="Na H."/>
            <person name="Ledsgaard L."/>
            <person name="Lin J."/>
            <person name="Lipzen A."/>
            <person name="Kuo A."/>
            <person name="Riley R."/>
            <person name="Mondo S."/>
            <person name="Labutti K."/>
            <person name="Haridas S."/>
            <person name="Pangalinan J."/>
            <person name="Salamov A.A."/>
            <person name="Simmons B.A."/>
            <person name="Magnuson J.K."/>
            <person name="Chen J."/>
            <person name="Drula E."/>
            <person name="Henrissat B."/>
            <person name="Wiebenga A."/>
            <person name="Lubbers R.J."/>
            <person name="Gomes A.C."/>
            <person name="Makela M.R."/>
            <person name="Stajich J."/>
            <person name="Grigoriev I.V."/>
            <person name="Mortensen U.H."/>
            <person name="De Vries R.P."/>
            <person name="Baker S.E."/>
            <person name="Andersen M.R."/>
        </authorList>
    </citation>
    <scope>NUCLEOTIDE SEQUENCE [LARGE SCALE GENOMIC DNA]</scope>
    <source>
        <strain evidence="4 5">CBS 588.65</strain>
    </source>
</reference>
<name>A0ABR4HHN4_9EURO</name>
<feature type="region of interest" description="Disordered" evidence="2">
    <location>
        <begin position="146"/>
        <end position="207"/>
    </location>
</feature>
<dbReference type="PANTHER" id="PTHR10336:SF82">
    <property type="entry name" value="PHOSPHOINOSITIDE PHOSPHOLIPASE C"/>
    <property type="match status" value="1"/>
</dbReference>
<dbReference type="SMART" id="SM00149">
    <property type="entry name" value="PLCYc"/>
    <property type="match status" value="1"/>
</dbReference>
<dbReference type="SMART" id="SM00148">
    <property type="entry name" value="PLCXc"/>
    <property type="match status" value="1"/>
</dbReference>
<dbReference type="EC" id="3.1.4.11" evidence="1"/>
<keyword evidence="1" id="KW-0443">Lipid metabolism</keyword>
<dbReference type="InterPro" id="IPR035892">
    <property type="entry name" value="C2_domain_sf"/>
</dbReference>
<accession>A0ABR4HHN4</accession>
<dbReference type="PRINTS" id="PR00390">
    <property type="entry name" value="PHPHLIPASEC"/>
</dbReference>
<comment type="caution">
    <text evidence="4">The sequence shown here is derived from an EMBL/GenBank/DDBJ whole genome shotgun (WGS) entry which is preliminary data.</text>
</comment>
<feature type="region of interest" description="Disordered" evidence="2">
    <location>
        <begin position="515"/>
        <end position="541"/>
    </location>
</feature>
<dbReference type="InterPro" id="IPR001192">
    <property type="entry name" value="PI-PLC_fam"/>
</dbReference>
<dbReference type="Pfam" id="PF00388">
    <property type="entry name" value="PI-PLC-X"/>
    <property type="match status" value="1"/>
</dbReference>
<dbReference type="CDD" id="cd08598">
    <property type="entry name" value="PI-PLC1c_yeast"/>
    <property type="match status" value="1"/>
</dbReference>
<dbReference type="PROSITE" id="PS50007">
    <property type="entry name" value="PIPLC_X_DOMAIN"/>
    <property type="match status" value="1"/>
</dbReference>
<evidence type="ECO:0000256" key="2">
    <source>
        <dbReference type="SAM" id="MobiDB-lite"/>
    </source>
</evidence>
<dbReference type="Proteomes" id="UP001610334">
    <property type="component" value="Unassembled WGS sequence"/>
</dbReference>
<proteinExistence type="predicted"/>
<dbReference type="PROSITE" id="PS50008">
    <property type="entry name" value="PIPLC_Y_DOMAIN"/>
    <property type="match status" value="1"/>
</dbReference>
<sequence>MAAIDQLTQRTNQITLNPPTSAALSKQITALSPNLKSRLEQIYKELTSSPNTAFLKDIQRNAHDTETTDPLSSVEAFQAYMASPASAALGPATPPDTSAPITDYFISSSHNTYLTGNQLYSDAAASAYTAALLNGCRCVEIDVWDGEPDSDSEDGTSSSSSDDEKTEDKSKVPKPKKTVKSRIGSILGRKSPSKGTPSKENKVVDPVNVRPVRLEPQVLHGHTLTKGTAFREVCYAIRDSAFVVSDLPVIVSLEVHASLEQQETMVEIMEDAFKGMLIEITPEMEAHTTPPPLSELKRKILIKVKWVPPTAEGEEDVDDRIDDLEQLAPTPSAQSASAPQKPAKILHALSRHAVFTKGFSFKQFTQAEAKVPGHVFSLSERAARQAHEKYGNALFEHNRKYFMRIYPYGLRVNSSNLDPTFFWRRGAQIVALNWQNADKGMMLNQGMFAGEQGWILKPRGYRSTESESAPIIRKKVDLSIEVIAGQDLALPAGDTNVKGFKPYVACYLHVETPEDAVNGPGGGDDSTDSDKHSYKRVTKSSEGINPDFGSQKLQFPTLSGVVDELTFVRFKIKDNEIGRDSLASWACIRLTRLQQGYRVIRLHKLDGSDGGYLLVRITKAIS</sequence>